<dbReference type="PANTHER" id="PTHR24302">
    <property type="entry name" value="CYTOCHROME P450 FAMILY 3"/>
    <property type="match status" value="1"/>
</dbReference>
<protein>
    <recommendedName>
        <fullName evidence="13">Cytochrome P450</fullName>
    </recommendedName>
</protein>
<evidence type="ECO:0000256" key="1">
    <source>
        <dbReference type="ARBA" id="ARBA00001971"/>
    </source>
</evidence>
<gene>
    <name evidence="11" type="ORF">C0Q70_00997</name>
</gene>
<comment type="function">
    <text evidence="8">Cytochromes P450 are a group of heme-thiolate monooxygenases. They oxidize a variety of structurally unrelated compounds, including steroids, fatty acids, and xenobiotics.</text>
</comment>
<evidence type="ECO:0000313" key="11">
    <source>
        <dbReference type="EMBL" id="PVD38383.1"/>
    </source>
</evidence>
<dbReference type="FunFam" id="1.10.630.10:FF:000182">
    <property type="entry name" value="Cytochrome P450 3A4"/>
    <property type="match status" value="1"/>
</dbReference>
<evidence type="ECO:0000256" key="5">
    <source>
        <dbReference type="ARBA" id="ARBA00023002"/>
    </source>
</evidence>
<comment type="cofactor">
    <cofactor evidence="1 9">
        <name>heme</name>
        <dbReference type="ChEBI" id="CHEBI:30413"/>
    </cofactor>
</comment>
<evidence type="ECO:0000256" key="7">
    <source>
        <dbReference type="ARBA" id="ARBA00023033"/>
    </source>
</evidence>
<keyword evidence="4 9" id="KW-0479">Metal-binding</keyword>
<feature type="binding site" description="axial binding residue" evidence="9">
    <location>
        <position position="256"/>
    </location>
    <ligand>
        <name>heme</name>
        <dbReference type="ChEBI" id="CHEBI:30413"/>
    </ligand>
    <ligandPart>
        <name>Fe</name>
        <dbReference type="ChEBI" id="CHEBI:18248"/>
    </ligandPart>
</feature>
<name>A0A2T7PY82_POMCA</name>
<evidence type="ECO:0000256" key="10">
    <source>
        <dbReference type="RuleBase" id="RU000461"/>
    </source>
</evidence>
<dbReference type="InterPro" id="IPR002401">
    <property type="entry name" value="Cyt_P450_E_grp-I"/>
</dbReference>
<dbReference type="EMBL" id="PZQS01000001">
    <property type="protein sequence ID" value="PVD38383.1"/>
    <property type="molecule type" value="Genomic_DNA"/>
</dbReference>
<comment type="similarity">
    <text evidence="2 10">Belongs to the cytochrome P450 family.</text>
</comment>
<evidence type="ECO:0000256" key="8">
    <source>
        <dbReference type="ARBA" id="ARBA00043906"/>
    </source>
</evidence>
<reference evidence="11 12" key="1">
    <citation type="submission" date="2018-04" db="EMBL/GenBank/DDBJ databases">
        <title>The genome of golden apple snail Pomacea canaliculata provides insight into stress tolerance and invasive adaptation.</title>
        <authorList>
            <person name="Liu C."/>
            <person name="Liu B."/>
            <person name="Ren Y."/>
            <person name="Zhang Y."/>
            <person name="Wang H."/>
            <person name="Li S."/>
            <person name="Jiang F."/>
            <person name="Yin L."/>
            <person name="Zhang G."/>
            <person name="Qian W."/>
            <person name="Fan W."/>
        </authorList>
    </citation>
    <scope>NUCLEOTIDE SEQUENCE [LARGE SCALE GENOMIC DNA]</scope>
    <source>
        <strain evidence="11">SZHN2017</strain>
        <tissue evidence="11">Muscle</tissue>
    </source>
</reference>
<dbReference type="InterPro" id="IPR001128">
    <property type="entry name" value="Cyt_P450"/>
</dbReference>
<evidence type="ECO:0000313" key="12">
    <source>
        <dbReference type="Proteomes" id="UP000245119"/>
    </source>
</evidence>
<evidence type="ECO:0000256" key="3">
    <source>
        <dbReference type="ARBA" id="ARBA00022617"/>
    </source>
</evidence>
<dbReference type="GO" id="GO:0005506">
    <property type="term" value="F:iron ion binding"/>
    <property type="evidence" value="ECO:0007669"/>
    <property type="project" value="InterPro"/>
</dbReference>
<evidence type="ECO:0000256" key="2">
    <source>
        <dbReference type="ARBA" id="ARBA00010617"/>
    </source>
</evidence>
<dbReference type="InterPro" id="IPR050705">
    <property type="entry name" value="Cytochrome_P450_3A"/>
</dbReference>
<organism evidence="11 12">
    <name type="scientific">Pomacea canaliculata</name>
    <name type="common">Golden apple snail</name>
    <dbReference type="NCBI Taxonomy" id="400727"/>
    <lineage>
        <taxon>Eukaryota</taxon>
        <taxon>Metazoa</taxon>
        <taxon>Spiralia</taxon>
        <taxon>Lophotrochozoa</taxon>
        <taxon>Mollusca</taxon>
        <taxon>Gastropoda</taxon>
        <taxon>Caenogastropoda</taxon>
        <taxon>Architaenioglossa</taxon>
        <taxon>Ampullarioidea</taxon>
        <taxon>Ampullariidae</taxon>
        <taxon>Pomacea</taxon>
    </lineage>
</organism>
<dbReference type="Gene3D" id="1.10.630.10">
    <property type="entry name" value="Cytochrome P450"/>
    <property type="match status" value="1"/>
</dbReference>
<dbReference type="PRINTS" id="PR00463">
    <property type="entry name" value="EP450I"/>
</dbReference>
<dbReference type="PANTHER" id="PTHR24302:SF15">
    <property type="entry name" value="FATTY-ACID PEROXYGENASE"/>
    <property type="match status" value="1"/>
</dbReference>
<dbReference type="OrthoDB" id="6093983at2759"/>
<comment type="caution">
    <text evidence="11">The sequence shown here is derived from an EMBL/GenBank/DDBJ whole genome shotgun (WGS) entry which is preliminary data.</text>
</comment>
<dbReference type="SUPFAM" id="SSF48264">
    <property type="entry name" value="Cytochrome P450"/>
    <property type="match status" value="1"/>
</dbReference>
<evidence type="ECO:0008006" key="13">
    <source>
        <dbReference type="Google" id="ProtNLM"/>
    </source>
</evidence>
<dbReference type="GO" id="GO:0016705">
    <property type="term" value="F:oxidoreductase activity, acting on paired donors, with incorporation or reduction of molecular oxygen"/>
    <property type="evidence" value="ECO:0007669"/>
    <property type="project" value="InterPro"/>
</dbReference>
<keyword evidence="6 9" id="KW-0408">Iron</keyword>
<dbReference type="GO" id="GO:0020037">
    <property type="term" value="F:heme binding"/>
    <property type="evidence" value="ECO:0007669"/>
    <property type="project" value="InterPro"/>
</dbReference>
<keyword evidence="7 10" id="KW-0503">Monooxygenase</keyword>
<evidence type="ECO:0000256" key="4">
    <source>
        <dbReference type="ARBA" id="ARBA00022723"/>
    </source>
</evidence>
<keyword evidence="12" id="KW-1185">Reference proteome</keyword>
<dbReference type="GO" id="GO:0008395">
    <property type="term" value="F:steroid hydroxylase activity"/>
    <property type="evidence" value="ECO:0007669"/>
    <property type="project" value="TreeGrafter"/>
</dbReference>
<evidence type="ECO:0000256" key="9">
    <source>
        <dbReference type="PIRSR" id="PIRSR602401-1"/>
    </source>
</evidence>
<dbReference type="PROSITE" id="PS00086">
    <property type="entry name" value="CYTOCHROME_P450"/>
    <property type="match status" value="1"/>
</dbReference>
<dbReference type="AlphaFoldDB" id="A0A2T7PY82"/>
<accession>A0A2T7PY82</accession>
<dbReference type="InterPro" id="IPR017972">
    <property type="entry name" value="Cyt_P450_CS"/>
</dbReference>
<dbReference type="STRING" id="400727.A0A2T7PY82"/>
<proteinExistence type="inferred from homology"/>
<keyword evidence="3 9" id="KW-0349">Heme</keyword>
<keyword evidence="5 10" id="KW-0560">Oxidoreductase</keyword>
<evidence type="ECO:0000256" key="6">
    <source>
        <dbReference type="ARBA" id="ARBA00023004"/>
    </source>
</evidence>
<dbReference type="InterPro" id="IPR036396">
    <property type="entry name" value="Cyt_P450_sf"/>
</dbReference>
<dbReference type="PRINTS" id="PR00385">
    <property type="entry name" value="P450"/>
</dbReference>
<dbReference type="Pfam" id="PF00067">
    <property type="entry name" value="p450"/>
    <property type="match status" value="1"/>
</dbReference>
<sequence>MDVIAGTGFGIEVNSQKDLNDPFVRDAAGLVEEIFTQKGLFMSLAKTAPFLIPFIRFLVTNFFQPRGWKSFGENLHRIIEDRKLEGNMNLLLSCEVTQSPEKDQMNVLSEVEVVAEAMILLTAGHEMTANTLQYLTFALALHPQVQEKVVREINQQLGDETPTYEGVSKLKYLDCVIQETLRMYPSVNSTNRMASEEVTIKGITIPKGAGVLIPIANVMKDPEYFPEPDKFIPERFSEDNINPISFLAFGYGPRLCIGMRLALLQMKIAMVHVLRRVKFIKTNDLQEILKIKPGSLFNLPDQVIAISGEMRDTANIA</sequence>
<dbReference type="Proteomes" id="UP000245119">
    <property type="component" value="Linkage Group LG1"/>
</dbReference>